<evidence type="ECO:0000256" key="3">
    <source>
        <dbReference type="ARBA" id="ARBA00022968"/>
    </source>
</evidence>
<dbReference type="Pfam" id="PF00578">
    <property type="entry name" value="AhpC-TSA"/>
    <property type="match status" value="1"/>
</dbReference>
<dbReference type="PROSITE" id="PS00194">
    <property type="entry name" value="THIOREDOXIN_1"/>
    <property type="match status" value="1"/>
</dbReference>
<dbReference type="Gene3D" id="3.40.30.10">
    <property type="entry name" value="Glutaredoxin"/>
    <property type="match status" value="1"/>
</dbReference>
<gene>
    <name evidence="8" type="ORF">CTEST_01215</name>
</gene>
<reference evidence="8 9" key="1">
    <citation type="journal article" date="2015" name="Genome Announc.">
        <title>Complete Genome Sequence of the Type Strain Corynebacterium testudinoris DSM 44614, Recovered from Necrotic Lesions in the Mouth of a Tortoise.</title>
        <authorList>
            <person name="Ruckert C."/>
            <person name="Kriete M."/>
            <person name="Jaenicke S."/>
            <person name="Winkler A."/>
            <person name="Tauch A."/>
        </authorList>
    </citation>
    <scope>NUCLEOTIDE SEQUENCE [LARGE SCALE GENOMIC DNA]</scope>
    <source>
        <strain evidence="8 9">DSM 44614</strain>
    </source>
</reference>
<dbReference type="PANTHER" id="PTHR42852:SF6">
    <property type="entry name" value="THIOL:DISULFIDE INTERCHANGE PROTEIN DSBE"/>
    <property type="match status" value="1"/>
</dbReference>
<dbReference type="PANTHER" id="PTHR42852">
    <property type="entry name" value="THIOL:DISULFIDE INTERCHANGE PROTEIN DSBE"/>
    <property type="match status" value="1"/>
</dbReference>
<sequence>MKTKHLIWVVLGVILAAGLVIAGTWAMLRTVNSPAEPTTVAEATSPEATPAPVPPRPACPAGGVGGVELPCLGAEGAGDAGVDKQITVANVWAWWCGPCREELPYFEEFAQAHPEYNVVGVHADTNAGNGAALLTELGISLPSYQDADNTFAGTLGLPGVIPITVVFDGDNQIAMFPRTFTSAEQIYQAVQEAENAP</sequence>
<dbReference type="AlphaFoldDB" id="A0A0G3H4R3"/>
<protein>
    <submittedName>
        <fullName evidence="8">Thiol-disulfide isomerase-like thioredoxin</fullName>
    </submittedName>
</protein>
<dbReference type="KEGG" id="cted:CTEST_01215"/>
<keyword evidence="9" id="KW-1185">Reference proteome</keyword>
<feature type="compositionally biased region" description="Low complexity" evidence="6">
    <location>
        <begin position="38"/>
        <end position="48"/>
    </location>
</feature>
<dbReference type="InterPro" id="IPR000866">
    <property type="entry name" value="AhpC/TSA"/>
</dbReference>
<feature type="region of interest" description="Disordered" evidence="6">
    <location>
        <begin position="38"/>
        <end position="59"/>
    </location>
</feature>
<dbReference type="PATRIC" id="fig|136857.5.peg.239"/>
<comment type="subcellular location">
    <subcellularLocation>
        <location evidence="1">Cell envelope</location>
    </subcellularLocation>
</comment>
<dbReference type="GO" id="GO:0030313">
    <property type="term" value="C:cell envelope"/>
    <property type="evidence" value="ECO:0007669"/>
    <property type="project" value="UniProtKB-SubCell"/>
</dbReference>
<name>A0A0G3H4R3_9CORY</name>
<reference evidence="9" key="2">
    <citation type="submission" date="2015-05" db="EMBL/GenBank/DDBJ databases">
        <title>Complete genome sequence of Corynebacterium testudinoris DSM 44614, recovered from necrotic lesions in the mouth of a tortoise.</title>
        <authorList>
            <person name="Ruckert C."/>
            <person name="Albersmeier A."/>
            <person name="Winkler A."/>
            <person name="Tauch A."/>
        </authorList>
    </citation>
    <scope>NUCLEOTIDE SEQUENCE [LARGE SCALE GENOMIC DNA]</scope>
    <source>
        <strain evidence="9">DSM 44614</strain>
    </source>
</reference>
<feature type="compositionally biased region" description="Pro residues" evidence="6">
    <location>
        <begin position="49"/>
        <end position="58"/>
    </location>
</feature>
<evidence type="ECO:0000256" key="4">
    <source>
        <dbReference type="ARBA" id="ARBA00023157"/>
    </source>
</evidence>
<dbReference type="InterPro" id="IPR050553">
    <property type="entry name" value="Thioredoxin_ResA/DsbE_sf"/>
</dbReference>
<organism evidence="8 9">
    <name type="scientific">Corynebacterium testudinoris</name>
    <dbReference type="NCBI Taxonomy" id="136857"/>
    <lineage>
        <taxon>Bacteria</taxon>
        <taxon>Bacillati</taxon>
        <taxon>Actinomycetota</taxon>
        <taxon>Actinomycetes</taxon>
        <taxon>Mycobacteriales</taxon>
        <taxon>Corynebacteriaceae</taxon>
        <taxon>Corynebacterium</taxon>
    </lineage>
</organism>
<keyword evidence="3" id="KW-0735">Signal-anchor</keyword>
<evidence type="ECO:0000313" key="9">
    <source>
        <dbReference type="Proteomes" id="UP000035540"/>
    </source>
</evidence>
<dbReference type="OrthoDB" id="9796554at2"/>
<dbReference type="GO" id="GO:0016209">
    <property type="term" value="F:antioxidant activity"/>
    <property type="evidence" value="ECO:0007669"/>
    <property type="project" value="InterPro"/>
</dbReference>
<keyword evidence="8" id="KW-0413">Isomerase</keyword>
<feature type="domain" description="Thioredoxin" evidence="7">
    <location>
        <begin position="29"/>
        <end position="195"/>
    </location>
</feature>
<dbReference type="PROSITE" id="PS51352">
    <property type="entry name" value="THIOREDOXIN_2"/>
    <property type="match status" value="1"/>
</dbReference>
<dbReference type="InterPro" id="IPR013766">
    <property type="entry name" value="Thioredoxin_domain"/>
</dbReference>
<proteinExistence type="predicted"/>
<dbReference type="Proteomes" id="UP000035540">
    <property type="component" value="Chromosome"/>
</dbReference>
<evidence type="ECO:0000256" key="5">
    <source>
        <dbReference type="ARBA" id="ARBA00023284"/>
    </source>
</evidence>
<keyword evidence="2" id="KW-0201">Cytochrome c-type biogenesis</keyword>
<dbReference type="EMBL" id="CP011545">
    <property type="protein sequence ID" value="AKK07705.1"/>
    <property type="molecule type" value="Genomic_DNA"/>
</dbReference>
<dbReference type="GO" id="GO:0016853">
    <property type="term" value="F:isomerase activity"/>
    <property type="evidence" value="ECO:0007669"/>
    <property type="project" value="UniProtKB-KW"/>
</dbReference>
<keyword evidence="4" id="KW-1015">Disulfide bond</keyword>
<evidence type="ECO:0000256" key="2">
    <source>
        <dbReference type="ARBA" id="ARBA00022748"/>
    </source>
</evidence>
<dbReference type="SUPFAM" id="SSF52833">
    <property type="entry name" value="Thioredoxin-like"/>
    <property type="match status" value="1"/>
</dbReference>
<dbReference type="RefSeq" id="WP_047252187.1">
    <property type="nucleotide sequence ID" value="NZ_CP011545.1"/>
</dbReference>
<accession>A0A0G3H4R3</accession>
<dbReference type="STRING" id="136857.CTEST_01215"/>
<dbReference type="GO" id="GO:0017004">
    <property type="term" value="P:cytochrome complex assembly"/>
    <property type="evidence" value="ECO:0007669"/>
    <property type="project" value="UniProtKB-KW"/>
</dbReference>
<dbReference type="InterPro" id="IPR036249">
    <property type="entry name" value="Thioredoxin-like_sf"/>
</dbReference>
<keyword evidence="3" id="KW-0812">Transmembrane</keyword>
<evidence type="ECO:0000256" key="1">
    <source>
        <dbReference type="ARBA" id="ARBA00004196"/>
    </source>
</evidence>
<dbReference type="CDD" id="cd02966">
    <property type="entry name" value="TlpA_like_family"/>
    <property type="match status" value="1"/>
</dbReference>
<evidence type="ECO:0000313" key="8">
    <source>
        <dbReference type="EMBL" id="AKK07705.1"/>
    </source>
</evidence>
<evidence type="ECO:0000256" key="6">
    <source>
        <dbReference type="SAM" id="MobiDB-lite"/>
    </source>
</evidence>
<evidence type="ECO:0000259" key="7">
    <source>
        <dbReference type="PROSITE" id="PS51352"/>
    </source>
</evidence>
<dbReference type="InterPro" id="IPR017937">
    <property type="entry name" value="Thioredoxin_CS"/>
</dbReference>
<keyword evidence="5" id="KW-0676">Redox-active center</keyword>
<dbReference type="GO" id="GO:0016491">
    <property type="term" value="F:oxidoreductase activity"/>
    <property type="evidence" value="ECO:0007669"/>
    <property type="project" value="InterPro"/>
</dbReference>